<keyword evidence="2" id="KW-1133">Transmembrane helix</keyword>
<dbReference type="RefSeq" id="WP_077274869.1">
    <property type="nucleotide sequence ID" value="NZ_CP019609.1"/>
</dbReference>
<evidence type="ECO:0000313" key="3">
    <source>
        <dbReference type="EMBL" id="AQP52765.1"/>
    </source>
</evidence>
<dbReference type="Proteomes" id="UP000188246">
    <property type="component" value="Chromosome"/>
</dbReference>
<evidence type="ECO:0000256" key="1">
    <source>
        <dbReference type="SAM" id="MobiDB-lite"/>
    </source>
</evidence>
<dbReference type="STRING" id="633807.BW732_00060"/>
<accession>A0A1Q2D336</accession>
<keyword evidence="2" id="KW-0812">Transmembrane</keyword>
<dbReference type="OrthoDB" id="9973817at2"/>
<proteinExistence type="predicted"/>
<feature type="compositionally biased region" description="Basic and acidic residues" evidence="1">
    <location>
        <begin position="133"/>
        <end position="147"/>
    </location>
</feature>
<sequence length="147" mass="16895">MSHSKKYYAFMILLIVVIISEAVYIYQVTLTTKRIEISERQVKTTQTDLSKLIELKKEYANQKKLMAVQKETDDLTQKTELYELALKQANSSLSPYIDVVVSFEQQAKNDNLTTQIQTFNQLSQLSPPYPSKNEAKEAILKDIKEGN</sequence>
<gene>
    <name evidence="3" type="ORF">BW732_00060</name>
</gene>
<organism evidence="3 4">
    <name type="scientific">Vagococcus penaei</name>
    <dbReference type="NCBI Taxonomy" id="633807"/>
    <lineage>
        <taxon>Bacteria</taxon>
        <taxon>Bacillati</taxon>
        <taxon>Bacillota</taxon>
        <taxon>Bacilli</taxon>
        <taxon>Lactobacillales</taxon>
        <taxon>Enterococcaceae</taxon>
        <taxon>Vagococcus</taxon>
    </lineage>
</organism>
<keyword evidence="2" id="KW-0472">Membrane</keyword>
<dbReference type="EMBL" id="CP019609">
    <property type="protein sequence ID" value="AQP52765.1"/>
    <property type="molecule type" value="Genomic_DNA"/>
</dbReference>
<name>A0A1Q2D336_9ENTE</name>
<feature type="region of interest" description="Disordered" evidence="1">
    <location>
        <begin position="123"/>
        <end position="147"/>
    </location>
</feature>
<evidence type="ECO:0000256" key="2">
    <source>
        <dbReference type="SAM" id="Phobius"/>
    </source>
</evidence>
<keyword evidence="4" id="KW-1185">Reference proteome</keyword>
<dbReference type="KEGG" id="vpi:BW732_00060"/>
<evidence type="ECO:0000313" key="4">
    <source>
        <dbReference type="Proteomes" id="UP000188246"/>
    </source>
</evidence>
<feature type="transmembrane region" description="Helical" evidence="2">
    <location>
        <begin position="7"/>
        <end position="26"/>
    </location>
</feature>
<protein>
    <submittedName>
        <fullName evidence="3">Uncharacterized protein</fullName>
    </submittedName>
</protein>
<dbReference type="AlphaFoldDB" id="A0A1Q2D336"/>
<reference evidence="3 4" key="1">
    <citation type="journal article" date="2010" name="Int. J. Syst. Evol. Microbiol.">
        <title>Vagococcus penaei sp. nov., isolated from spoilage microbiota of cooked shrimp (Penaeus vannamei).</title>
        <authorList>
            <person name="Jaffres E."/>
            <person name="Prevost H."/>
            <person name="Rossero A."/>
            <person name="Joffraud J.J."/>
            <person name="Dousset X."/>
        </authorList>
    </citation>
    <scope>NUCLEOTIDE SEQUENCE [LARGE SCALE GENOMIC DNA]</scope>
    <source>
        <strain evidence="3 4">CD276</strain>
    </source>
</reference>